<gene>
    <name evidence="2" type="ORF">Sradi_3317100</name>
</gene>
<sequence>MYEKNQKENIAVWPEFDDGVQDFISWAKNQHAHMNGDKIRCPYRRCKNHKFKTTDEVMYDICMKGFVDGYYNCTAHGEAQVLENYDDQPTPVCSERPVAPNMRTQWGDYEQMNWDQRMVYDTVRPQFFSTHPEPEAQGASSSFPAGVSSNDYHVSGLSKQFFDVVHAADQPLYSECDESPLAAVARLVNIKVEHNMCERCYD</sequence>
<feature type="domain" description="Transposase-associated" evidence="1">
    <location>
        <begin position="13"/>
        <end position="78"/>
    </location>
</feature>
<proteinExistence type="predicted"/>
<comment type="caution">
    <text evidence="2">The sequence shown here is derived from an EMBL/GenBank/DDBJ whole genome shotgun (WGS) entry which is preliminary data.</text>
</comment>
<reference evidence="2" key="1">
    <citation type="submission" date="2020-06" db="EMBL/GenBank/DDBJ databases">
        <authorList>
            <person name="Li T."/>
            <person name="Hu X."/>
            <person name="Zhang T."/>
            <person name="Song X."/>
            <person name="Zhang H."/>
            <person name="Dai N."/>
            <person name="Sheng W."/>
            <person name="Hou X."/>
            <person name="Wei L."/>
        </authorList>
    </citation>
    <scope>NUCLEOTIDE SEQUENCE</scope>
    <source>
        <strain evidence="2">G02</strain>
        <tissue evidence="2">Leaf</tissue>
    </source>
</reference>
<dbReference type="Pfam" id="PF13963">
    <property type="entry name" value="Transpos_assoc"/>
    <property type="match status" value="1"/>
</dbReference>
<dbReference type="EMBL" id="JACGWJ010000014">
    <property type="protein sequence ID" value="KAL0374014.1"/>
    <property type="molecule type" value="Genomic_DNA"/>
</dbReference>
<accession>A0AAW2R2D0</accession>
<name>A0AAW2R2D0_SESRA</name>
<evidence type="ECO:0000259" key="1">
    <source>
        <dbReference type="Pfam" id="PF13963"/>
    </source>
</evidence>
<dbReference type="AlphaFoldDB" id="A0AAW2R2D0"/>
<dbReference type="InterPro" id="IPR029480">
    <property type="entry name" value="Transpos_assoc"/>
</dbReference>
<evidence type="ECO:0000313" key="2">
    <source>
        <dbReference type="EMBL" id="KAL0374014.1"/>
    </source>
</evidence>
<reference evidence="2" key="2">
    <citation type="journal article" date="2024" name="Plant">
        <title>Genomic evolution and insights into agronomic trait innovations of Sesamum species.</title>
        <authorList>
            <person name="Miao H."/>
            <person name="Wang L."/>
            <person name="Qu L."/>
            <person name="Liu H."/>
            <person name="Sun Y."/>
            <person name="Le M."/>
            <person name="Wang Q."/>
            <person name="Wei S."/>
            <person name="Zheng Y."/>
            <person name="Lin W."/>
            <person name="Duan Y."/>
            <person name="Cao H."/>
            <person name="Xiong S."/>
            <person name="Wang X."/>
            <person name="Wei L."/>
            <person name="Li C."/>
            <person name="Ma Q."/>
            <person name="Ju M."/>
            <person name="Zhao R."/>
            <person name="Li G."/>
            <person name="Mu C."/>
            <person name="Tian Q."/>
            <person name="Mei H."/>
            <person name="Zhang T."/>
            <person name="Gao T."/>
            <person name="Zhang H."/>
        </authorList>
    </citation>
    <scope>NUCLEOTIDE SEQUENCE</scope>
    <source>
        <strain evidence="2">G02</strain>
    </source>
</reference>
<protein>
    <recommendedName>
        <fullName evidence="1">Transposase-associated domain-containing protein</fullName>
    </recommendedName>
</protein>
<organism evidence="2">
    <name type="scientific">Sesamum radiatum</name>
    <name type="common">Black benniseed</name>
    <dbReference type="NCBI Taxonomy" id="300843"/>
    <lineage>
        <taxon>Eukaryota</taxon>
        <taxon>Viridiplantae</taxon>
        <taxon>Streptophyta</taxon>
        <taxon>Embryophyta</taxon>
        <taxon>Tracheophyta</taxon>
        <taxon>Spermatophyta</taxon>
        <taxon>Magnoliopsida</taxon>
        <taxon>eudicotyledons</taxon>
        <taxon>Gunneridae</taxon>
        <taxon>Pentapetalae</taxon>
        <taxon>asterids</taxon>
        <taxon>lamiids</taxon>
        <taxon>Lamiales</taxon>
        <taxon>Pedaliaceae</taxon>
        <taxon>Sesamum</taxon>
    </lineage>
</organism>